<dbReference type="PROSITE" id="PS51450">
    <property type="entry name" value="LRR"/>
    <property type="match status" value="2"/>
</dbReference>
<gene>
    <name evidence="4" type="ORF">BRAFLDRAFT_137623</name>
</gene>
<feature type="non-terminal residue" evidence="4">
    <location>
        <position position="409"/>
    </location>
</feature>
<dbReference type="AlphaFoldDB" id="C3ZZE1"/>
<dbReference type="InterPro" id="IPR026906">
    <property type="entry name" value="LRR_5"/>
</dbReference>
<accession>C3ZZE1</accession>
<sequence length="409" mass="46287">ISPLAFQGAASLESITLHSISLQNIRGRIDMFTGLSSVRNIWLDGNPELPGNIFHGLTSLREIRIENMVAHAMVNSSGKFCYSDFQHLFSGLQSLEVVRLTNSRIQCETLPTLTFSNLSSLKEVHLLETSPLKILPIGFFHDVPVLQTFTFSEWTIYPYTTQQVTLPPMLFTGLNMEVIDLSRQYFLNISRYLFQNLTSLQSLYMADCLFDEDLDKDIFKGLTNLRELYLTRTSLTQQGLSSLPFSNLKSLETLSMASVPLDELSPNLFVGAENLSVINLFDCRFSTIQSGTFPELLILNLSTNAIREINSSAFLGLRSLTELYLDGNEMSYVPTDLLRPIIHLRVLWLNNNNLLDLPTTLFHEQPISLRVLRLDHNNLTMLSMGIFSNLTSLTKLSLENNKFDCDCHL</sequence>
<dbReference type="PANTHER" id="PTHR24373:SF275">
    <property type="entry name" value="TIR DOMAIN-CONTAINING PROTEIN"/>
    <property type="match status" value="1"/>
</dbReference>
<evidence type="ECO:0000256" key="2">
    <source>
        <dbReference type="ARBA" id="ARBA00022729"/>
    </source>
</evidence>
<proteinExistence type="predicted"/>
<dbReference type="EMBL" id="GG666748">
    <property type="protein sequence ID" value="EEN42101.1"/>
    <property type="molecule type" value="Genomic_DNA"/>
</dbReference>
<evidence type="ECO:0000256" key="3">
    <source>
        <dbReference type="ARBA" id="ARBA00022737"/>
    </source>
</evidence>
<dbReference type="InterPro" id="IPR001611">
    <property type="entry name" value="Leu-rich_rpt"/>
</dbReference>
<dbReference type="InterPro" id="IPR032675">
    <property type="entry name" value="LRR_dom_sf"/>
</dbReference>
<dbReference type="Gene3D" id="3.80.10.10">
    <property type="entry name" value="Ribonuclease Inhibitor"/>
    <property type="match status" value="3"/>
</dbReference>
<keyword evidence="2" id="KW-0732">Signal</keyword>
<dbReference type="PANTHER" id="PTHR24373">
    <property type="entry name" value="SLIT RELATED LEUCINE-RICH REPEAT NEURONAL PROTEIN"/>
    <property type="match status" value="1"/>
</dbReference>
<dbReference type="SMART" id="SM00369">
    <property type="entry name" value="LRR_TYP"/>
    <property type="match status" value="7"/>
</dbReference>
<dbReference type="InterPro" id="IPR003591">
    <property type="entry name" value="Leu-rich_rpt_typical-subtyp"/>
</dbReference>
<dbReference type="InterPro" id="IPR050328">
    <property type="entry name" value="Dev_Immune_Receptor"/>
</dbReference>
<name>C3ZZE1_BRAFL</name>
<keyword evidence="1" id="KW-0433">Leucine-rich repeat</keyword>
<evidence type="ECO:0000256" key="1">
    <source>
        <dbReference type="ARBA" id="ARBA00022614"/>
    </source>
</evidence>
<organism>
    <name type="scientific">Branchiostoma floridae</name>
    <name type="common">Florida lancelet</name>
    <name type="synonym">Amphioxus</name>
    <dbReference type="NCBI Taxonomy" id="7739"/>
    <lineage>
        <taxon>Eukaryota</taxon>
        <taxon>Metazoa</taxon>
        <taxon>Chordata</taxon>
        <taxon>Cephalochordata</taxon>
        <taxon>Leptocardii</taxon>
        <taxon>Amphioxiformes</taxon>
        <taxon>Branchiostomatidae</taxon>
        <taxon>Branchiostoma</taxon>
    </lineage>
</organism>
<protein>
    <recommendedName>
        <fullName evidence="5">LRRCT domain-containing protein</fullName>
    </recommendedName>
</protein>
<dbReference type="Pfam" id="PF13306">
    <property type="entry name" value="LRR_5"/>
    <property type="match status" value="2"/>
</dbReference>
<dbReference type="Pfam" id="PF13855">
    <property type="entry name" value="LRR_8"/>
    <property type="match status" value="2"/>
</dbReference>
<reference evidence="4" key="1">
    <citation type="journal article" date="2008" name="Nature">
        <title>The amphioxus genome and the evolution of the chordate karyotype.</title>
        <authorList>
            <consortium name="US DOE Joint Genome Institute (JGI-PGF)"/>
            <person name="Putnam N.H."/>
            <person name="Butts T."/>
            <person name="Ferrier D.E.K."/>
            <person name="Furlong R.F."/>
            <person name="Hellsten U."/>
            <person name="Kawashima T."/>
            <person name="Robinson-Rechavi M."/>
            <person name="Shoguchi E."/>
            <person name="Terry A."/>
            <person name="Yu J.-K."/>
            <person name="Benito-Gutierrez E.L."/>
            <person name="Dubchak I."/>
            <person name="Garcia-Fernandez J."/>
            <person name="Gibson-Brown J.J."/>
            <person name="Grigoriev I.V."/>
            <person name="Horton A.C."/>
            <person name="de Jong P.J."/>
            <person name="Jurka J."/>
            <person name="Kapitonov V.V."/>
            <person name="Kohara Y."/>
            <person name="Kuroki Y."/>
            <person name="Lindquist E."/>
            <person name="Lucas S."/>
            <person name="Osoegawa K."/>
            <person name="Pennacchio L.A."/>
            <person name="Salamov A.A."/>
            <person name="Satou Y."/>
            <person name="Sauka-Spengler T."/>
            <person name="Schmutz J."/>
            <person name="Shin-I T."/>
            <person name="Toyoda A."/>
            <person name="Bronner-Fraser M."/>
            <person name="Fujiyama A."/>
            <person name="Holland L.Z."/>
            <person name="Holland P.W.H."/>
            <person name="Satoh N."/>
            <person name="Rokhsar D.S."/>
        </authorList>
    </citation>
    <scope>NUCLEOTIDE SEQUENCE [LARGE SCALE GENOMIC DNA]</scope>
    <source>
        <strain evidence="4">S238N-H82</strain>
        <tissue evidence="4">Testes</tissue>
    </source>
</reference>
<feature type="non-terminal residue" evidence="4">
    <location>
        <position position="1"/>
    </location>
</feature>
<keyword evidence="3" id="KW-0677">Repeat</keyword>
<evidence type="ECO:0000313" key="4">
    <source>
        <dbReference type="EMBL" id="EEN42101.1"/>
    </source>
</evidence>
<dbReference type="eggNOG" id="KOG0619">
    <property type="taxonomic scope" value="Eukaryota"/>
</dbReference>
<evidence type="ECO:0008006" key="5">
    <source>
        <dbReference type="Google" id="ProtNLM"/>
    </source>
</evidence>
<dbReference type="InParanoid" id="C3ZZE1"/>
<dbReference type="SUPFAM" id="SSF52058">
    <property type="entry name" value="L domain-like"/>
    <property type="match status" value="1"/>
</dbReference>